<comment type="function">
    <text evidence="6">Transcriptional repressor that regulates multiple aspects of plant growth and development.</text>
</comment>
<dbReference type="NCBIfam" id="TIGR01568">
    <property type="entry name" value="A_thal_3678"/>
    <property type="match status" value="1"/>
</dbReference>
<dbReference type="PANTHER" id="PTHR33057">
    <property type="entry name" value="TRANSCRIPTION REPRESSOR OFP7-RELATED"/>
    <property type="match status" value="1"/>
</dbReference>
<feature type="compositionally biased region" description="Low complexity" evidence="7">
    <location>
        <begin position="139"/>
        <end position="155"/>
    </location>
</feature>
<proteinExistence type="predicted"/>
<evidence type="ECO:0000256" key="4">
    <source>
        <dbReference type="ARBA" id="ARBA00023163"/>
    </source>
</evidence>
<dbReference type="PANTHER" id="PTHR33057:SF111">
    <property type="entry name" value="TRANSCRIPTION REPRESSOR"/>
    <property type="match status" value="1"/>
</dbReference>
<reference evidence="9" key="1">
    <citation type="submission" date="2020-10" db="EMBL/GenBank/DDBJ databases">
        <authorList>
            <person name="Han B."/>
            <person name="Lu T."/>
            <person name="Zhao Q."/>
            <person name="Huang X."/>
            <person name="Zhao Y."/>
        </authorList>
    </citation>
    <scope>NUCLEOTIDE SEQUENCE</scope>
</reference>
<comment type="subcellular location">
    <subcellularLocation>
        <location evidence="1 6">Nucleus</location>
    </subcellularLocation>
</comment>
<keyword evidence="4 6" id="KW-0804">Transcription</keyword>
<keyword evidence="5 6" id="KW-0539">Nucleus</keyword>
<dbReference type="EMBL" id="CAJGYO010000010">
    <property type="protein sequence ID" value="CAD6258175.1"/>
    <property type="molecule type" value="Genomic_DNA"/>
</dbReference>
<feature type="compositionally biased region" description="Pro residues" evidence="7">
    <location>
        <begin position="249"/>
        <end position="265"/>
    </location>
</feature>
<protein>
    <recommendedName>
        <fullName evidence="6">Transcription repressor</fullName>
    </recommendedName>
    <alternativeName>
        <fullName evidence="6">Ovate family protein</fullName>
    </alternativeName>
</protein>
<name>A0A811QGP1_9POAL</name>
<dbReference type="Pfam" id="PF04844">
    <property type="entry name" value="Ovate"/>
    <property type="match status" value="1"/>
</dbReference>
<accession>A0A811QGP1</accession>
<feature type="compositionally biased region" description="Basic residues" evidence="7">
    <location>
        <begin position="156"/>
        <end position="165"/>
    </location>
</feature>
<evidence type="ECO:0000259" key="8">
    <source>
        <dbReference type="PROSITE" id="PS51754"/>
    </source>
</evidence>
<feature type="domain" description="OVATE" evidence="8">
    <location>
        <begin position="181"/>
        <end position="240"/>
    </location>
</feature>
<evidence type="ECO:0000256" key="2">
    <source>
        <dbReference type="ARBA" id="ARBA00022491"/>
    </source>
</evidence>
<feature type="region of interest" description="Disordered" evidence="7">
    <location>
        <begin position="125"/>
        <end position="169"/>
    </location>
</feature>
<evidence type="ECO:0000313" key="10">
    <source>
        <dbReference type="Proteomes" id="UP000604825"/>
    </source>
</evidence>
<feature type="region of interest" description="Disordered" evidence="7">
    <location>
        <begin position="245"/>
        <end position="265"/>
    </location>
</feature>
<evidence type="ECO:0000256" key="3">
    <source>
        <dbReference type="ARBA" id="ARBA00023015"/>
    </source>
</evidence>
<evidence type="ECO:0000256" key="1">
    <source>
        <dbReference type="ARBA" id="ARBA00004123"/>
    </source>
</evidence>
<evidence type="ECO:0000256" key="7">
    <source>
        <dbReference type="SAM" id="MobiDB-lite"/>
    </source>
</evidence>
<dbReference type="AlphaFoldDB" id="A0A811QGP1"/>
<keyword evidence="2 6" id="KW-0678">Repressor</keyword>
<dbReference type="InterPro" id="IPR038933">
    <property type="entry name" value="Ovate"/>
</dbReference>
<dbReference type="GO" id="GO:0045892">
    <property type="term" value="P:negative regulation of DNA-templated transcription"/>
    <property type="evidence" value="ECO:0007669"/>
    <property type="project" value="UniProtKB-UniRule"/>
</dbReference>
<dbReference type="InterPro" id="IPR006458">
    <property type="entry name" value="Ovate_C"/>
</dbReference>
<dbReference type="GO" id="GO:0005634">
    <property type="term" value="C:nucleus"/>
    <property type="evidence" value="ECO:0007669"/>
    <property type="project" value="UniProtKB-SubCell"/>
</dbReference>
<evidence type="ECO:0000313" key="9">
    <source>
        <dbReference type="EMBL" id="CAD6258175.1"/>
    </source>
</evidence>
<keyword evidence="10" id="KW-1185">Reference proteome</keyword>
<evidence type="ECO:0000256" key="6">
    <source>
        <dbReference type="RuleBase" id="RU367028"/>
    </source>
</evidence>
<keyword evidence="3 6" id="KW-0805">Transcription regulation</keyword>
<organism evidence="9 10">
    <name type="scientific">Miscanthus lutarioriparius</name>
    <dbReference type="NCBI Taxonomy" id="422564"/>
    <lineage>
        <taxon>Eukaryota</taxon>
        <taxon>Viridiplantae</taxon>
        <taxon>Streptophyta</taxon>
        <taxon>Embryophyta</taxon>
        <taxon>Tracheophyta</taxon>
        <taxon>Spermatophyta</taxon>
        <taxon>Magnoliopsida</taxon>
        <taxon>Liliopsida</taxon>
        <taxon>Poales</taxon>
        <taxon>Poaceae</taxon>
        <taxon>PACMAD clade</taxon>
        <taxon>Panicoideae</taxon>
        <taxon>Andropogonodae</taxon>
        <taxon>Andropogoneae</taxon>
        <taxon>Saccharinae</taxon>
        <taxon>Miscanthus</taxon>
    </lineage>
</organism>
<sequence length="265" mass="27830">MSSTRARGGGGGGRQFPVGRRRYAPPVVDAGCGCRPRRPRLLRLPSFLKPCSQLMTGGCKAAATTRGSGGEQYSCASTSTASFSSSSATTHSTGGYASAYSSDYYYCYPSRVVYGSCTAKQHQELPQPALRKQQQATKAAAPASSPARAPPAVGKKQAKKKKKRAAEKTVVAEADGVGVAVEKESSDPRADFRDSMVQMVVEMGLCDWDGLRGMLRRLLALNAPRHHAAILTAFAEVCTQIAGAAAAAAPPPTQPSPSPSPPAWR</sequence>
<evidence type="ECO:0000256" key="5">
    <source>
        <dbReference type="ARBA" id="ARBA00023242"/>
    </source>
</evidence>
<gene>
    <name evidence="9" type="ORF">NCGR_LOCUS41656</name>
</gene>
<comment type="caution">
    <text evidence="9">The sequence shown here is derived from an EMBL/GenBank/DDBJ whole genome shotgun (WGS) entry which is preliminary data.</text>
</comment>
<dbReference type="Proteomes" id="UP000604825">
    <property type="component" value="Unassembled WGS sequence"/>
</dbReference>
<dbReference type="PROSITE" id="PS51754">
    <property type="entry name" value="OVATE"/>
    <property type="match status" value="1"/>
</dbReference>
<feature type="region of interest" description="Disordered" evidence="7">
    <location>
        <begin position="1"/>
        <end position="22"/>
    </location>
</feature>